<dbReference type="NCBIfam" id="TIGR02595">
    <property type="entry name" value="PEP_CTERM"/>
    <property type="match status" value="1"/>
</dbReference>
<feature type="signal peptide" evidence="1">
    <location>
        <begin position="1"/>
        <end position="21"/>
    </location>
</feature>
<comment type="caution">
    <text evidence="2">The sequence shown here is derived from an EMBL/GenBank/DDBJ whole genome shotgun (WGS) entry which is preliminary data.</text>
</comment>
<reference evidence="2" key="1">
    <citation type="submission" date="2022-07" db="EMBL/GenBank/DDBJ databases">
        <title>Parvularcula maris sp. nov., an algicidal bacterium isolated from seawater.</title>
        <authorList>
            <person name="Li F."/>
        </authorList>
    </citation>
    <scope>NUCLEOTIDE SEQUENCE</scope>
    <source>
        <strain evidence="2">BGMRC 0090</strain>
    </source>
</reference>
<organism evidence="2 3">
    <name type="scientific">Parvularcula maris</name>
    <dbReference type="NCBI Taxonomy" id="2965077"/>
    <lineage>
        <taxon>Bacteria</taxon>
        <taxon>Pseudomonadati</taxon>
        <taxon>Pseudomonadota</taxon>
        <taxon>Alphaproteobacteria</taxon>
        <taxon>Parvularculales</taxon>
        <taxon>Parvularculaceae</taxon>
        <taxon>Parvularcula</taxon>
    </lineage>
</organism>
<dbReference type="Proteomes" id="UP001142610">
    <property type="component" value="Unassembled WGS sequence"/>
</dbReference>
<evidence type="ECO:0000256" key="1">
    <source>
        <dbReference type="SAM" id="SignalP"/>
    </source>
</evidence>
<keyword evidence="1" id="KW-0732">Signal</keyword>
<name>A0A9X2L9U5_9PROT</name>
<dbReference type="AlphaFoldDB" id="A0A9X2L9U5"/>
<proteinExistence type="predicted"/>
<gene>
    <name evidence="2" type="ORF">NOG11_10275</name>
</gene>
<protein>
    <submittedName>
        <fullName evidence="2">VPLPA-CTERM sorting domain-containing protein</fullName>
    </submittedName>
</protein>
<dbReference type="RefSeq" id="WP_256619669.1">
    <property type="nucleotide sequence ID" value="NZ_JANIBC010000008.1"/>
</dbReference>
<dbReference type="EMBL" id="JANIBC010000008">
    <property type="protein sequence ID" value="MCQ8185780.1"/>
    <property type="molecule type" value="Genomic_DNA"/>
</dbReference>
<keyword evidence="3" id="KW-1185">Reference proteome</keyword>
<evidence type="ECO:0000313" key="2">
    <source>
        <dbReference type="EMBL" id="MCQ8185780.1"/>
    </source>
</evidence>
<evidence type="ECO:0000313" key="3">
    <source>
        <dbReference type="Proteomes" id="UP001142610"/>
    </source>
</evidence>
<dbReference type="InterPro" id="IPR013424">
    <property type="entry name" value="Ice-binding_C"/>
</dbReference>
<accession>A0A9X2L9U5</accession>
<sequence>MHRFLTAAASLAALLAGQAGAAMVDLTDPNLTINSSGKTVVATEDGVEISVEAAHWWFSLGSWNWETSPTGGLTQYSQGLGINQPNDWHTVDGKGTNEAIVISAQENGVDVAIRLTSIEFGYFGSNSDFDLLVDDGNGSLDRVINDQNIGANNPALLSELGTAFVIGADQECRLFAGCEYDYFKLKSFSYELLSDIDSEVPVPGALPLFLAGAAGFGALRRKRQG</sequence>
<feature type="chain" id="PRO_5040921760" evidence="1">
    <location>
        <begin position="22"/>
        <end position="225"/>
    </location>
</feature>